<reference evidence="2 3" key="1">
    <citation type="submission" date="2015-09" db="EMBL/GenBank/DDBJ databases">
        <authorList>
            <consortium name="Pathogen Informatics"/>
        </authorList>
    </citation>
    <scope>NUCLEOTIDE SEQUENCE [LARGE SCALE GENOMIC DNA]</scope>
    <source>
        <strain evidence="2 3">2789STDY5608872</strain>
    </source>
</reference>
<evidence type="ECO:0000313" key="3">
    <source>
        <dbReference type="Proteomes" id="UP000095591"/>
    </source>
</evidence>
<organism evidence="2 3">
    <name type="scientific">Parabacteroides distasonis</name>
    <dbReference type="NCBI Taxonomy" id="823"/>
    <lineage>
        <taxon>Bacteria</taxon>
        <taxon>Pseudomonadati</taxon>
        <taxon>Bacteroidota</taxon>
        <taxon>Bacteroidia</taxon>
        <taxon>Bacteroidales</taxon>
        <taxon>Tannerellaceae</taxon>
        <taxon>Parabacteroides</taxon>
    </lineage>
</organism>
<proteinExistence type="predicted"/>
<protein>
    <submittedName>
        <fullName evidence="2">Uncharacterized protein</fullName>
    </submittedName>
</protein>
<gene>
    <name evidence="2" type="ORF">ERS852429_02829</name>
</gene>
<dbReference type="EMBL" id="CYXP01000006">
    <property type="protein sequence ID" value="CUN24089.1"/>
    <property type="molecule type" value="Genomic_DNA"/>
</dbReference>
<accession>A0A173V9N5</accession>
<keyword evidence="1" id="KW-0472">Membrane</keyword>
<feature type="transmembrane region" description="Helical" evidence="1">
    <location>
        <begin position="40"/>
        <end position="62"/>
    </location>
</feature>
<keyword evidence="1" id="KW-1133">Transmembrane helix</keyword>
<name>A0A173V9N5_PARDI</name>
<dbReference type="Proteomes" id="UP000095591">
    <property type="component" value="Unassembled WGS sequence"/>
</dbReference>
<keyword evidence="1" id="KW-0812">Transmembrane</keyword>
<dbReference type="AlphaFoldDB" id="A0A173V9N5"/>
<evidence type="ECO:0000313" key="2">
    <source>
        <dbReference type="EMBL" id="CUN24089.1"/>
    </source>
</evidence>
<evidence type="ECO:0000256" key="1">
    <source>
        <dbReference type="SAM" id="Phobius"/>
    </source>
</evidence>
<sequence length="64" mass="7602">MLRLILLYATQRTRYVRRKIYIYGLCKGGVAFTNRDGNRYGIYITFIIPILNIRTCILVLYLQL</sequence>